<sequence length="77" mass="8847">MCQTCFAAPATSTLALLFGSQYNYGFLRFFGFFGLLDFFNLCKLCYVAAIKPSLKSESWPFGNRFAFSQEQKLVYHF</sequence>
<evidence type="ECO:0000313" key="4">
    <source>
        <dbReference type="Proteomes" id="UP000078555"/>
    </source>
</evidence>
<evidence type="ECO:0000313" key="1">
    <source>
        <dbReference type="EMBL" id="SBT44020.1"/>
    </source>
</evidence>
<dbReference type="EMBL" id="FLRD01000132">
    <property type="protein sequence ID" value="SBT44020.1"/>
    <property type="molecule type" value="Genomic_DNA"/>
</dbReference>
<proteinExistence type="predicted"/>
<dbReference type="EMBL" id="FLRE01000173">
    <property type="protein sequence ID" value="SBT44533.1"/>
    <property type="molecule type" value="Genomic_DNA"/>
</dbReference>
<reference evidence="3 4" key="1">
    <citation type="submission" date="2016-05" db="EMBL/GenBank/DDBJ databases">
        <authorList>
            <person name="Naeem Raeece"/>
        </authorList>
    </citation>
    <scope>NUCLEOTIDE SEQUENCE [LARGE SCALE GENOMIC DNA]</scope>
</reference>
<keyword evidence="4" id="KW-1185">Reference proteome</keyword>
<protein>
    <submittedName>
        <fullName evidence="2">Uncharacterized protein</fullName>
    </submittedName>
</protein>
<gene>
    <name evidence="1" type="ORF">POVWA1_049010</name>
    <name evidence="2" type="ORF">POVWA2_048070</name>
</gene>
<name>A0A1A8ZKW9_PLAOA</name>
<organism evidence="2 3">
    <name type="scientific">Plasmodium ovale wallikeri</name>
    <dbReference type="NCBI Taxonomy" id="864142"/>
    <lineage>
        <taxon>Eukaryota</taxon>
        <taxon>Sar</taxon>
        <taxon>Alveolata</taxon>
        <taxon>Apicomplexa</taxon>
        <taxon>Aconoidasida</taxon>
        <taxon>Haemosporida</taxon>
        <taxon>Plasmodiidae</taxon>
        <taxon>Plasmodium</taxon>
        <taxon>Plasmodium (Plasmodium)</taxon>
    </lineage>
</organism>
<dbReference type="Proteomes" id="UP000078555">
    <property type="component" value="Unassembled WGS sequence"/>
</dbReference>
<dbReference type="Proteomes" id="UP000078550">
    <property type="component" value="Unassembled WGS sequence"/>
</dbReference>
<reference evidence="2" key="2">
    <citation type="submission" date="2016-05" db="EMBL/GenBank/DDBJ databases">
        <authorList>
            <person name="Lavstsen T."/>
            <person name="Jespersen J.S."/>
        </authorList>
    </citation>
    <scope>NUCLEOTIDE SEQUENCE [LARGE SCALE GENOMIC DNA]</scope>
</reference>
<dbReference type="AlphaFoldDB" id="A0A1A8ZKW9"/>
<accession>A0A1A8ZKW9</accession>
<evidence type="ECO:0000313" key="2">
    <source>
        <dbReference type="EMBL" id="SBT44533.1"/>
    </source>
</evidence>
<evidence type="ECO:0000313" key="3">
    <source>
        <dbReference type="Proteomes" id="UP000078550"/>
    </source>
</evidence>